<evidence type="ECO:0000256" key="7">
    <source>
        <dbReference type="RuleBase" id="RU363032"/>
    </source>
</evidence>
<keyword evidence="5 7" id="KW-1133">Transmembrane helix</keyword>
<evidence type="ECO:0000256" key="3">
    <source>
        <dbReference type="ARBA" id="ARBA00022475"/>
    </source>
</evidence>
<feature type="transmembrane region" description="Helical" evidence="7">
    <location>
        <begin position="16"/>
        <end position="35"/>
    </location>
</feature>
<dbReference type="AlphaFoldDB" id="A0A6M8BBQ5"/>
<dbReference type="PANTHER" id="PTHR30151">
    <property type="entry name" value="ALKANE SULFONATE ABC TRANSPORTER-RELATED, MEMBRANE SUBUNIT"/>
    <property type="match status" value="1"/>
</dbReference>
<dbReference type="Gene3D" id="1.10.3720.10">
    <property type="entry name" value="MetI-like"/>
    <property type="match status" value="1"/>
</dbReference>
<keyword evidence="4 7" id="KW-0812">Transmembrane</keyword>
<dbReference type="PROSITE" id="PS50928">
    <property type="entry name" value="ABC_TM1"/>
    <property type="match status" value="1"/>
</dbReference>
<gene>
    <name evidence="9" type="ORF">HPC62_19485</name>
</gene>
<reference evidence="9 10" key="1">
    <citation type="submission" date="2020-05" db="EMBL/GenBank/DDBJ databases">
        <title>Complete genome sequence of of a novel Thermoleptolyngbya strain isolated from hot springs of Ganzi, Sichuan China.</title>
        <authorList>
            <person name="Tang J."/>
            <person name="Daroch M."/>
            <person name="Li L."/>
            <person name="Waleron K."/>
            <person name="Waleron M."/>
            <person name="Waleron M."/>
        </authorList>
    </citation>
    <scope>NUCLEOTIDE SEQUENCE [LARGE SCALE GENOMIC DNA]</scope>
    <source>
        <strain evidence="9 10">PKUAC-SCTA183</strain>
    </source>
</reference>
<feature type="transmembrane region" description="Helical" evidence="7">
    <location>
        <begin position="185"/>
        <end position="208"/>
    </location>
</feature>
<dbReference type="RefSeq" id="WP_172358132.1">
    <property type="nucleotide sequence ID" value="NZ_CP053661.1"/>
</dbReference>
<dbReference type="SUPFAM" id="SSF161098">
    <property type="entry name" value="MetI-like"/>
    <property type="match status" value="1"/>
</dbReference>
<dbReference type="InterPro" id="IPR000515">
    <property type="entry name" value="MetI-like"/>
</dbReference>
<evidence type="ECO:0000256" key="2">
    <source>
        <dbReference type="ARBA" id="ARBA00022448"/>
    </source>
</evidence>
<protein>
    <submittedName>
        <fullName evidence="9">ABC transporter permease</fullName>
    </submittedName>
</protein>
<proteinExistence type="inferred from homology"/>
<evidence type="ECO:0000259" key="8">
    <source>
        <dbReference type="PROSITE" id="PS50928"/>
    </source>
</evidence>
<organism evidence="9 10">
    <name type="scientific">Thermoleptolyngbya sichuanensis A183</name>
    <dbReference type="NCBI Taxonomy" id="2737172"/>
    <lineage>
        <taxon>Bacteria</taxon>
        <taxon>Bacillati</taxon>
        <taxon>Cyanobacteriota</taxon>
        <taxon>Cyanophyceae</taxon>
        <taxon>Oculatellales</taxon>
        <taxon>Oculatellaceae</taxon>
        <taxon>Thermoleptolyngbya</taxon>
        <taxon>Thermoleptolyngbya sichuanensis</taxon>
    </lineage>
</organism>
<evidence type="ECO:0000256" key="5">
    <source>
        <dbReference type="ARBA" id="ARBA00022989"/>
    </source>
</evidence>
<dbReference type="GO" id="GO:0055085">
    <property type="term" value="P:transmembrane transport"/>
    <property type="evidence" value="ECO:0007669"/>
    <property type="project" value="InterPro"/>
</dbReference>
<keyword evidence="10" id="KW-1185">Reference proteome</keyword>
<dbReference type="GO" id="GO:0005886">
    <property type="term" value="C:plasma membrane"/>
    <property type="evidence" value="ECO:0007669"/>
    <property type="project" value="UniProtKB-SubCell"/>
</dbReference>
<feature type="transmembrane region" description="Helical" evidence="7">
    <location>
        <begin position="133"/>
        <end position="155"/>
    </location>
</feature>
<sequence>MTTFDRLEKFSRTKSASIIFPAVATVLLFVFWELMVRLFNIPSYNLPAPSAILQSAIARSSALWENSMQTLFTTLAGFLLAILAGVILGFMIGYSRLAYIVLYPLLVGFNTIPKVALVPLFALWFGIGTIPAILTAFLLAFFPIAVNVALGLDTVEPEMKDVMRSLGASQLEIFQKIGFPHVMPYVFASLKVAISLAFVGAVISETVASNKGIGYLIVTASSNFDVPLGFAGLMVLAIMGTALYGFFAAAEKYLIYWAR</sequence>
<comment type="similarity">
    <text evidence="7">Belongs to the binding-protein-dependent transport system permease family.</text>
</comment>
<feature type="transmembrane region" description="Helical" evidence="7">
    <location>
        <begin position="101"/>
        <end position="127"/>
    </location>
</feature>
<dbReference type="EMBL" id="CP053661">
    <property type="protein sequence ID" value="QKD84068.1"/>
    <property type="molecule type" value="Genomic_DNA"/>
</dbReference>
<feature type="domain" description="ABC transmembrane type-1" evidence="8">
    <location>
        <begin position="67"/>
        <end position="247"/>
    </location>
</feature>
<evidence type="ECO:0000256" key="6">
    <source>
        <dbReference type="ARBA" id="ARBA00023136"/>
    </source>
</evidence>
<dbReference type="KEGG" id="theu:HPC62_19485"/>
<evidence type="ECO:0000256" key="4">
    <source>
        <dbReference type="ARBA" id="ARBA00022692"/>
    </source>
</evidence>
<feature type="transmembrane region" description="Helical" evidence="7">
    <location>
        <begin position="71"/>
        <end position="94"/>
    </location>
</feature>
<evidence type="ECO:0000313" key="10">
    <source>
        <dbReference type="Proteomes" id="UP000505210"/>
    </source>
</evidence>
<dbReference type="PANTHER" id="PTHR30151:SF20">
    <property type="entry name" value="ABC TRANSPORTER PERMEASE PROTEIN HI_0355-RELATED"/>
    <property type="match status" value="1"/>
</dbReference>
<feature type="transmembrane region" description="Helical" evidence="7">
    <location>
        <begin position="228"/>
        <end position="250"/>
    </location>
</feature>
<accession>A0A6M8BBQ5</accession>
<dbReference type="Pfam" id="PF00528">
    <property type="entry name" value="BPD_transp_1"/>
    <property type="match status" value="1"/>
</dbReference>
<evidence type="ECO:0000313" key="9">
    <source>
        <dbReference type="EMBL" id="QKD84068.1"/>
    </source>
</evidence>
<keyword evidence="6 7" id="KW-0472">Membrane</keyword>
<dbReference type="CDD" id="cd06261">
    <property type="entry name" value="TM_PBP2"/>
    <property type="match status" value="1"/>
</dbReference>
<name>A0A6M8BBQ5_9CYAN</name>
<keyword evidence="3" id="KW-1003">Cell membrane</keyword>
<keyword evidence="2 7" id="KW-0813">Transport</keyword>
<dbReference type="InterPro" id="IPR035906">
    <property type="entry name" value="MetI-like_sf"/>
</dbReference>
<comment type="subcellular location">
    <subcellularLocation>
        <location evidence="1 7">Cell membrane</location>
        <topology evidence="1 7">Multi-pass membrane protein</topology>
    </subcellularLocation>
</comment>
<evidence type="ECO:0000256" key="1">
    <source>
        <dbReference type="ARBA" id="ARBA00004651"/>
    </source>
</evidence>
<dbReference type="Proteomes" id="UP000505210">
    <property type="component" value="Chromosome"/>
</dbReference>